<dbReference type="Proteomes" id="UP000271889">
    <property type="component" value="Unassembled WGS sequence"/>
</dbReference>
<organism evidence="1 2">
    <name type="scientific">Cylicostephanus goldi</name>
    <name type="common">Nematode worm</name>
    <dbReference type="NCBI Taxonomy" id="71465"/>
    <lineage>
        <taxon>Eukaryota</taxon>
        <taxon>Metazoa</taxon>
        <taxon>Ecdysozoa</taxon>
        <taxon>Nematoda</taxon>
        <taxon>Chromadorea</taxon>
        <taxon>Rhabditida</taxon>
        <taxon>Rhabditina</taxon>
        <taxon>Rhabditomorpha</taxon>
        <taxon>Strongyloidea</taxon>
        <taxon>Strongylidae</taxon>
        <taxon>Cylicostephanus</taxon>
    </lineage>
</organism>
<dbReference type="EMBL" id="UYRV01030754">
    <property type="protein sequence ID" value="VDK85104.1"/>
    <property type="molecule type" value="Genomic_DNA"/>
</dbReference>
<name>A0A3P6V4A5_CYLGO</name>
<evidence type="ECO:0000313" key="2">
    <source>
        <dbReference type="Proteomes" id="UP000271889"/>
    </source>
</evidence>
<keyword evidence="2" id="KW-1185">Reference proteome</keyword>
<accession>A0A3P6V4A5</accession>
<sequence>MLGTYATDCSRMDFSPRTPMATSFDSLHLYVSIRNRSKLTHRILSSHYGKLAFAGRGVIRHHNQHYQTGRIGTLGIVIEAV</sequence>
<gene>
    <name evidence="1" type="ORF">CGOC_LOCUS8398</name>
</gene>
<evidence type="ECO:0000313" key="1">
    <source>
        <dbReference type="EMBL" id="VDK85104.1"/>
    </source>
</evidence>
<protein>
    <submittedName>
        <fullName evidence="1">Uncharacterized protein</fullName>
    </submittedName>
</protein>
<reference evidence="1 2" key="1">
    <citation type="submission" date="2018-11" db="EMBL/GenBank/DDBJ databases">
        <authorList>
            <consortium name="Pathogen Informatics"/>
        </authorList>
    </citation>
    <scope>NUCLEOTIDE SEQUENCE [LARGE SCALE GENOMIC DNA]</scope>
</reference>
<proteinExistence type="predicted"/>
<dbReference type="AlphaFoldDB" id="A0A3P6V4A5"/>